<evidence type="ECO:0000313" key="2">
    <source>
        <dbReference type="EMBL" id="CAF1136990.1"/>
    </source>
</evidence>
<dbReference type="Pfam" id="PF03496">
    <property type="entry name" value="ADPrib_exo_Tox"/>
    <property type="match status" value="1"/>
</dbReference>
<comment type="caution">
    <text evidence="2">The sequence shown here is derived from an EMBL/GenBank/DDBJ whole genome shotgun (WGS) entry which is preliminary data.</text>
</comment>
<dbReference type="Proteomes" id="UP000663860">
    <property type="component" value="Unassembled WGS sequence"/>
</dbReference>
<dbReference type="SUPFAM" id="SSF56399">
    <property type="entry name" value="ADP-ribosylation"/>
    <property type="match status" value="1"/>
</dbReference>
<protein>
    <recommendedName>
        <fullName evidence="1">ADP ribosyltransferase domain-containing protein</fullName>
    </recommendedName>
</protein>
<dbReference type="EMBL" id="CAJOBB010000659">
    <property type="protein sequence ID" value="CAF3725421.1"/>
    <property type="molecule type" value="Genomic_DNA"/>
</dbReference>
<dbReference type="Gene3D" id="1.25.40.10">
    <property type="entry name" value="Tetratricopeptide repeat domain"/>
    <property type="match status" value="2"/>
</dbReference>
<accession>A0A814RRP9</accession>
<feature type="domain" description="ADP ribosyltransferase" evidence="1">
    <location>
        <begin position="102"/>
        <end position="264"/>
    </location>
</feature>
<dbReference type="AlphaFoldDB" id="A0A814RRP9"/>
<evidence type="ECO:0000259" key="1">
    <source>
        <dbReference type="Pfam" id="PF03496"/>
    </source>
</evidence>
<organism evidence="2 4">
    <name type="scientific">Adineta steineri</name>
    <dbReference type="NCBI Taxonomy" id="433720"/>
    <lineage>
        <taxon>Eukaryota</taxon>
        <taxon>Metazoa</taxon>
        <taxon>Spiralia</taxon>
        <taxon>Gnathifera</taxon>
        <taxon>Rotifera</taxon>
        <taxon>Eurotatoria</taxon>
        <taxon>Bdelloidea</taxon>
        <taxon>Adinetida</taxon>
        <taxon>Adinetidae</taxon>
        <taxon>Adineta</taxon>
    </lineage>
</organism>
<reference evidence="2" key="1">
    <citation type="submission" date="2021-02" db="EMBL/GenBank/DDBJ databases">
        <authorList>
            <person name="Nowell W R."/>
        </authorList>
    </citation>
    <scope>NUCLEOTIDE SEQUENCE</scope>
</reference>
<sequence length="609" mass="71058">MDETILLTKLAAPRKRFQDEGSLPLGICDLQSPEGTGERSSAHLNGAFLHSQLFMEALVDVLNDGLVDSPQNRDKFIQVCSLQQQSNQNQLKLVDEFKDTYEADYAIWWYTRESFLYTLLNQAFRVENITMLLLCRFFIRDIHQRISDLGELTSVNENMTCYRGQLMSRDEIDLLRRSVGSIISMKTFFSTTLNKQNALIRVDVPDHNSSVNNIEPVFFEITIQCNKLYMREPFANISAESSFPDEQEILFSIGSLFRINEVLNEEGKFWKINLIYMPKFESPLLKNDGNYLNTIYKHMKGHEVYTRSDMGKVLHESGKLNEAESYYRQMIDYVSQLDPQVLQQRDQEDECLKKLLQYLGAETVKVDHGKRITEKLHYYRFMLALITREKGDDDECLFWSEYLRYPDPDFQFSQLYLVYYHLLTGEVYEHSGQFKKAYQKYEKAWNTLMVMTNGEGNSRATPEIFMNIGNILLIISQGQNEPLDFYKKALNIYQGMLPSGHPKIGVGRLKIADYYRTRSQFQLALNEYEDCRQIFVRSLPFDHVNIGLAYYGMVLCYLMIDPQKNVVQTVFLLEKAKIIFKKHLSPSHRCLIRTEEVLQGLKDKVNTSR</sequence>
<dbReference type="InterPro" id="IPR003540">
    <property type="entry name" value="ADP-ribosyltransferase"/>
</dbReference>
<gene>
    <name evidence="2" type="ORF">IZO911_LOCUS25006</name>
    <name evidence="3" type="ORF">KXQ929_LOCUS12690</name>
</gene>
<dbReference type="Proteomes" id="UP000663868">
    <property type="component" value="Unassembled WGS sequence"/>
</dbReference>
<name>A0A814RRP9_9BILA</name>
<evidence type="ECO:0000313" key="3">
    <source>
        <dbReference type="EMBL" id="CAF3725421.1"/>
    </source>
</evidence>
<dbReference type="Gene3D" id="3.90.176.10">
    <property type="entry name" value="Toxin ADP-ribosyltransferase, Chain A, domain 1"/>
    <property type="match status" value="1"/>
</dbReference>
<dbReference type="EMBL" id="CAJNOE010000307">
    <property type="protein sequence ID" value="CAF1136990.1"/>
    <property type="molecule type" value="Genomic_DNA"/>
</dbReference>
<dbReference type="InterPro" id="IPR011990">
    <property type="entry name" value="TPR-like_helical_dom_sf"/>
</dbReference>
<dbReference type="PROSITE" id="PS51996">
    <property type="entry name" value="TR_MART"/>
    <property type="match status" value="1"/>
</dbReference>
<dbReference type="SUPFAM" id="SSF48452">
    <property type="entry name" value="TPR-like"/>
    <property type="match status" value="2"/>
</dbReference>
<proteinExistence type="predicted"/>
<evidence type="ECO:0000313" key="4">
    <source>
        <dbReference type="Proteomes" id="UP000663860"/>
    </source>
</evidence>